<dbReference type="EMBL" id="LAZR01046181">
    <property type="protein sequence ID" value="KKK97134.1"/>
    <property type="molecule type" value="Genomic_DNA"/>
</dbReference>
<evidence type="ECO:0008006" key="2">
    <source>
        <dbReference type="Google" id="ProtNLM"/>
    </source>
</evidence>
<proteinExistence type="predicted"/>
<organism evidence="1">
    <name type="scientific">marine sediment metagenome</name>
    <dbReference type="NCBI Taxonomy" id="412755"/>
    <lineage>
        <taxon>unclassified sequences</taxon>
        <taxon>metagenomes</taxon>
        <taxon>ecological metagenomes</taxon>
    </lineage>
</organism>
<gene>
    <name evidence="1" type="ORF">LCGC14_2655820</name>
</gene>
<protein>
    <recommendedName>
        <fullName evidence="2">DUF1508 domain-containing protein</fullName>
    </recommendedName>
</protein>
<reference evidence="1" key="1">
    <citation type="journal article" date="2015" name="Nature">
        <title>Complex archaea that bridge the gap between prokaryotes and eukaryotes.</title>
        <authorList>
            <person name="Spang A."/>
            <person name="Saw J.H."/>
            <person name="Jorgensen S.L."/>
            <person name="Zaremba-Niedzwiedzka K."/>
            <person name="Martijn J."/>
            <person name="Lind A.E."/>
            <person name="van Eijk R."/>
            <person name="Schleper C."/>
            <person name="Guy L."/>
            <person name="Ettema T.J."/>
        </authorList>
    </citation>
    <scope>NUCLEOTIDE SEQUENCE</scope>
</reference>
<comment type="caution">
    <text evidence="1">The sequence shown here is derived from an EMBL/GenBank/DDBJ whole genome shotgun (WGS) entry which is preliminary data.</text>
</comment>
<dbReference type="AlphaFoldDB" id="A0A0F9C3T8"/>
<sequence>MPVRVEFRGGKRPWKIVEASTGVVKASSVTKKDAEASARARNAATKGK</sequence>
<name>A0A0F9C3T8_9ZZZZ</name>
<accession>A0A0F9C3T8</accession>
<evidence type="ECO:0000313" key="1">
    <source>
        <dbReference type="EMBL" id="KKK97134.1"/>
    </source>
</evidence>